<dbReference type="PROSITE" id="PS50931">
    <property type="entry name" value="HTH_LYSR"/>
    <property type="match status" value="1"/>
</dbReference>
<dbReference type="Proteomes" id="UP001232245">
    <property type="component" value="Unassembled WGS sequence"/>
</dbReference>
<evidence type="ECO:0000313" key="6">
    <source>
        <dbReference type="EMBL" id="MDQ0223804.1"/>
    </source>
</evidence>
<sequence>MDIKWLKTFVIGAKYENFRQASEELFLTQPAITKHIQRLEQLLHVKLFERDGKNIYLSSAGHSFLPFAKELLKKYEQGLGEFESWKQGYNRKLTIATAPQIASSFLPPIVRQFVEEFPKIEIIINVVSSYEVGEEVSTGKADIGLSRISPIQANIHCEKIHEDNVVLVAPFGAIEHEEEVLKKYRVMTHNHPEYWDELLLDIKNNYPFVRTMNVNQMEITKRFIEHGLGVSYLPYSLVKQEIDINKFIAVKNDKINQLTSSTYVVTKVQTDEVINFYQVLKEAF</sequence>
<feature type="domain" description="HTH lysR-type" evidence="5">
    <location>
        <begin position="1"/>
        <end position="58"/>
    </location>
</feature>
<dbReference type="SUPFAM" id="SSF53850">
    <property type="entry name" value="Periplasmic binding protein-like II"/>
    <property type="match status" value="1"/>
</dbReference>
<name>A0ABT9YVP4_9BACI</name>
<comment type="caution">
    <text evidence="6">The sequence shown here is derived from an EMBL/GenBank/DDBJ whole genome shotgun (WGS) entry which is preliminary data.</text>
</comment>
<keyword evidence="4" id="KW-0804">Transcription</keyword>
<evidence type="ECO:0000256" key="1">
    <source>
        <dbReference type="ARBA" id="ARBA00009437"/>
    </source>
</evidence>
<dbReference type="InterPro" id="IPR005119">
    <property type="entry name" value="LysR_subst-bd"/>
</dbReference>
<keyword evidence="3" id="KW-0238">DNA-binding</keyword>
<evidence type="ECO:0000256" key="3">
    <source>
        <dbReference type="ARBA" id="ARBA00023125"/>
    </source>
</evidence>
<keyword evidence="7" id="KW-1185">Reference proteome</keyword>
<accession>A0ABT9YVP4</accession>
<protein>
    <submittedName>
        <fullName evidence="6">LysR family transcriptional repressor of citA</fullName>
    </submittedName>
</protein>
<dbReference type="CDD" id="cd05466">
    <property type="entry name" value="PBP2_LTTR_substrate"/>
    <property type="match status" value="1"/>
</dbReference>
<evidence type="ECO:0000256" key="2">
    <source>
        <dbReference type="ARBA" id="ARBA00023015"/>
    </source>
</evidence>
<dbReference type="Gene3D" id="3.40.190.290">
    <property type="match status" value="1"/>
</dbReference>
<dbReference type="InterPro" id="IPR036388">
    <property type="entry name" value="WH-like_DNA-bd_sf"/>
</dbReference>
<evidence type="ECO:0000256" key="4">
    <source>
        <dbReference type="ARBA" id="ARBA00023163"/>
    </source>
</evidence>
<dbReference type="RefSeq" id="WP_174880670.1">
    <property type="nucleotide sequence ID" value="NZ_CADEPK010000227.1"/>
</dbReference>
<evidence type="ECO:0000313" key="7">
    <source>
        <dbReference type="Proteomes" id="UP001232245"/>
    </source>
</evidence>
<reference evidence="6 7" key="1">
    <citation type="submission" date="2023-07" db="EMBL/GenBank/DDBJ databases">
        <title>Genomic Encyclopedia of Type Strains, Phase IV (KMG-IV): sequencing the most valuable type-strain genomes for metagenomic binning, comparative biology and taxonomic classification.</title>
        <authorList>
            <person name="Goeker M."/>
        </authorList>
    </citation>
    <scope>NUCLEOTIDE SEQUENCE [LARGE SCALE GENOMIC DNA]</scope>
    <source>
        <strain evidence="6 7">DSM 17723</strain>
    </source>
</reference>
<gene>
    <name evidence="6" type="ORF">J2S02_000126</name>
</gene>
<evidence type="ECO:0000259" key="5">
    <source>
        <dbReference type="PROSITE" id="PS50931"/>
    </source>
</evidence>
<organism evidence="6 7">
    <name type="scientific">Metabacillus niabensis</name>
    <dbReference type="NCBI Taxonomy" id="324854"/>
    <lineage>
        <taxon>Bacteria</taxon>
        <taxon>Bacillati</taxon>
        <taxon>Bacillota</taxon>
        <taxon>Bacilli</taxon>
        <taxon>Bacillales</taxon>
        <taxon>Bacillaceae</taxon>
        <taxon>Metabacillus</taxon>
    </lineage>
</organism>
<dbReference type="SUPFAM" id="SSF46785">
    <property type="entry name" value="Winged helix' DNA-binding domain"/>
    <property type="match status" value="1"/>
</dbReference>
<dbReference type="Gene3D" id="1.10.10.10">
    <property type="entry name" value="Winged helix-like DNA-binding domain superfamily/Winged helix DNA-binding domain"/>
    <property type="match status" value="1"/>
</dbReference>
<dbReference type="PANTHER" id="PTHR30126">
    <property type="entry name" value="HTH-TYPE TRANSCRIPTIONAL REGULATOR"/>
    <property type="match status" value="1"/>
</dbReference>
<dbReference type="InterPro" id="IPR000847">
    <property type="entry name" value="LysR_HTH_N"/>
</dbReference>
<dbReference type="InterPro" id="IPR036390">
    <property type="entry name" value="WH_DNA-bd_sf"/>
</dbReference>
<dbReference type="PRINTS" id="PR00039">
    <property type="entry name" value="HTHLYSR"/>
</dbReference>
<dbReference type="Pfam" id="PF00126">
    <property type="entry name" value="HTH_1"/>
    <property type="match status" value="1"/>
</dbReference>
<comment type="similarity">
    <text evidence="1">Belongs to the LysR transcriptional regulatory family.</text>
</comment>
<dbReference type="PANTHER" id="PTHR30126:SF64">
    <property type="entry name" value="HTH-TYPE TRANSCRIPTIONAL REGULATOR CITR"/>
    <property type="match status" value="1"/>
</dbReference>
<dbReference type="Pfam" id="PF03466">
    <property type="entry name" value="LysR_substrate"/>
    <property type="match status" value="1"/>
</dbReference>
<proteinExistence type="inferred from homology"/>
<keyword evidence="2" id="KW-0805">Transcription regulation</keyword>
<dbReference type="EMBL" id="JAUSTZ010000001">
    <property type="protein sequence ID" value="MDQ0223804.1"/>
    <property type="molecule type" value="Genomic_DNA"/>
</dbReference>